<feature type="transmembrane region" description="Helical" evidence="9">
    <location>
        <begin position="419"/>
        <end position="440"/>
    </location>
</feature>
<dbReference type="Proteomes" id="UP000070442">
    <property type="component" value="Unassembled WGS sequence"/>
</dbReference>
<comment type="similarity">
    <text evidence="2 9">Belongs to the branched chain amino acid transporter family.</text>
</comment>
<keyword evidence="8 9" id="KW-0472">Membrane</keyword>
<comment type="subcellular location">
    <subcellularLocation>
        <location evidence="1 9">Cell membrane</location>
        <topology evidence="1 9">Multi-pass membrane protein</topology>
    </subcellularLocation>
</comment>
<dbReference type="GO" id="GO:0005304">
    <property type="term" value="F:L-valine transmembrane transporter activity"/>
    <property type="evidence" value="ECO:0007669"/>
    <property type="project" value="TreeGrafter"/>
</dbReference>
<dbReference type="InterPro" id="IPR004685">
    <property type="entry name" value="Brnchd-chn_aa_trnsp_Livcs"/>
</dbReference>
<accession>A0A134AKS8</accession>
<evidence type="ECO:0000256" key="5">
    <source>
        <dbReference type="ARBA" id="ARBA00022692"/>
    </source>
</evidence>
<feature type="transmembrane region" description="Helical" evidence="9">
    <location>
        <begin position="56"/>
        <end position="83"/>
    </location>
</feature>
<protein>
    <recommendedName>
        <fullName evidence="9">Branched-chain amino acid transport system carrier protein</fullName>
    </recommendedName>
</protein>
<evidence type="ECO:0000256" key="7">
    <source>
        <dbReference type="ARBA" id="ARBA00022989"/>
    </source>
</evidence>
<evidence type="ECO:0000256" key="2">
    <source>
        <dbReference type="ARBA" id="ARBA00008540"/>
    </source>
</evidence>
<sequence>MLFKGNIYLKFFKGDDFVNKKTQDIFVSGLALFAIFFGAGNLIFPPYLGVGSGDGWFSVMMGFLLADPVIPIVTVFITAFAGGRAVDLGKRVSPGFSKLLSLVAIICIGPAFAIPRTAATTHEVGVQPFLPNAPIFVTSLIFFAIAFALSYKESGVVDIIGKYITPALLIFLALIIVKAIISPVGEIVPVPHEGGLFVKGFYEGYQTLDALAAPLFTGIVVADLVRKGYGEVSDRERKSFIVKVGIVCFVALALVYGGLTYLGAQGSAIYTPDNSRVEILVGLVGMLFGNFGKFALAVAVTLACMTTAVGLISAAGNFFADISDGKIKYEYTVIVVTLISFALSLIGVDAIIALAGPVLTIVYPVIIALVVYMMFEKHVQYDMAFILMVAGVLVVAVIETVGGMVGLDSLVETIKGLPLGQFGFTWFVPSVVCFAVGWVLGKMGIGKTRDQHEQGGIF</sequence>
<feature type="transmembrane region" description="Helical" evidence="9">
    <location>
        <begin position="384"/>
        <end position="407"/>
    </location>
</feature>
<dbReference type="PANTHER" id="PTHR30588">
    <property type="entry name" value="BRANCHED-CHAIN AMINO ACID TRANSPORT SYSTEM 2 CARRIER PROTEIN"/>
    <property type="match status" value="1"/>
</dbReference>
<keyword evidence="5 9" id="KW-0812">Transmembrane</keyword>
<feature type="transmembrane region" description="Helical" evidence="9">
    <location>
        <begin position="133"/>
        <end position="151"/>
    </location>
</feature>
<dbReference type="GO" id="GO:0015820">
    <property type="term" value="P:L-leucine transport"/>
    <property type="evidence" value="ECO:0007669"/>
    <property type="project" value="TreeGrafter"/>
</dbReference>
<dbReference type="PATRIC" id="fig|755172.3.peg.274"/>
<feature type="transmembrane region" description="Helical" evidence="9">
    <location>
        <begin position="246"/>
        <end position="264"/>
    </location>
</feature>
<feature type="transmembrane region" description="Helical" evidence="9">
    <location>
        <begin position="25"/>
        <end position="44"/>
    </location>
</feature>
<feature type="transmembrane region" description="Helical" evidence="9">
    <location>
        <begin position="95"/>
        <end position="113"/>
    </location>
</feature>
<comment type="caution">
    <text evidence="10">The sequence shown here is derived from an EMBL/GenBank/DDBJ whole genome shotgun (WGS) entry which is preliminary data.</text>
</comment>
<keyword evidence="11" id="KW-1185">Reference proteome</keyword>
<dbReference type="PANTHER" id="PTHR30588:SF0">
    <property type="entry name" value="BRANCHED-CHAIN AMINO ACID PERMEASE BRNQ"/>
    <property type="match status" value="1"/>
</dbReference>
<evidence type="ECO:0000256" key="6">
    <source>
        <dbReference type="ARBA" id="ARBA00022970"/>
    </source>
</evidence>
<keyword evidence="3 9" id="KW-0813">Transport</keyword>
<evidence type="ECO:0000313" key="11">
    <source>
        <dbReference type="Proteomes" id="UP000070442"/>
    </source>
</evidence>
<feature type="transmembrane region" description="Helical" evidence="9">
    <location>
        <begin position="205"/>
        <end position="225"/>
    </location>
</feature>
<organism evidence="10 11">
    <name type="scientific">Aedoeadaptatus coxii</name>
    <dbReference type="NCBI Taxonomy" id="755172"/>
    <lineage>
        <taxon>Bacteria</taxon>
        <taxon>Bacillati</taxon>
        <taxon>Bacillota</taxon>
        <taxon>Tissierellia</taxon>
        <taxon>Tissierellales</taxon>
        <taxon>Peptoniphilaceae</taxon>
        <taxon>Aedoeadaptatus</taxon>
    </lineage>
</organism>
<dbReference type="EMBL" id="LSDG01000005">
    <property type="protein sequence ID" value="KXB68264.1"/>
    <property type="molecule type" value="Genomic_DNA"/>
</dbReference>
<keyword evidence="4" id="KW-1003">Cell membrane</keyword>
<feature type="transmembrane region" description="Helical" evidence="9">
    <location>
        <begin position="163"/>
        <end position="185"/>
    </location>
</feature>
<feature type="transmembrane region" description="Helical" evidence="9">
    <location>
        <begin position="331"/>
        <end position="352"/>
    </location>
</feature>
<dbReference type="AlphaFoldDB" id="A0A134AKS8"/>
<feature type="transmembrane region" description="Helical" evidence="9">
    <location>
        <begin position="358"/>
        <end position="375"/>
    </location>
</feature>
<dbReference type="GO" id="GO:0015188">
    <property type="term" value="F:L-isoleucine transmembrane transporter activity"/>
    <property type="evidence" value="ECO:0007669"/>
    <property type="project" value="TreeGrafter"/>
</dbReference>
<name>A0A134AKS8_9FIRM</name>
<feature type="transmembrane region" description="Helical" evidence="9">
    <location>
        <begin position="294"/>
        <end position="319"/>
    </location>
</feature>
<evidence type="ECO:0000256" key="3">
    <source>
        <dbReference type="ARBA" id="ARBA00022448"/>
    </source>
</evidence>
<dbReference type="NCBIfam" id="TIGR00796">
    <property type="entry name" value="livcs"/>
    <property type="match status" value="1"/>
</dbReference>
<evidence type="ECO:0000313" key="10">
    <source>
        <dbReference type="EMBL" id="KXB68264.1"/>
    </source>
</evidence>
<dbReference type="STRING" id="755172.HMPREF1863_00286"/>
<evidence type="ECO:0000256" key="8">
    <source>
        <dbReference type="ARBA" id="ARBA00023136"/>
    </source>
</evidence>
<gene>
    <name evidence="10" type="ORF">HMPREF1863_00286</name>
</gene>
<dbReference type="GO" id="GO:0005886">
    <property type="term" value="C:plasma membrane"/>
    <property type="evidence" value="ECO:0007669"/>
    <property type="project" value="UniProtKB-SubCell"/>
</dbReference>
<evidence type="ECO:0000256" key="1">
    <source>
        <dbReference type="ARBA" id="ARBA00004651"/>
    </source>
</evidence>
<evidence type="ECO:0000256" key="4">
    <source>
        <dbReference type="ARBA" id="ARBA00022475"/>
    </source>
</evidence>
<dbReference type="GO" id="GO:0015818">
    <property type="term" value="P:isoleucine transport"/>
    <property type="evidence" value="ECO:0007669"/>
    <property type="project" value="TreeGrafter"/>
</dbReference>
<reference evidence="11" key="1">
    <citation type="submission" date="2016-01" db="EMBL/GenBank/DDBJ databases">
        <authorList>
            <person name="Mitreva M."/>
            <person name="Pepin K.H."/>
            <person name="Mihindukulasuriya K.A."/>
            <person name="Fulton R."/>
            <person name="Fronick C."/>
            <person name="O'Laughlin M."/>
            <person name="Miner T."/>
            <person name="Herter B."/>
            <person name="Rosa B.A."/>
            <person name="Cordes M."/>
            <person name="Tomlinson C."/>
            <person name="Wollam A."/>
            <person name="Palsikar V.B."/>
            <person name="Mardis E.R."/>
            <person name="Wilson R.K."/>
        </authorList>
    </citation>
    <scope>NUCLEOTIDE SEQUENCE [LARGE SCALE GENOMIC DNA]</scope>
    <source>
        <strain evidence="11">DNF00729</strain>
    </source>
</reference>
<proteinExistence type="inferred from homology"/>
<keyword evidence="6 9" id="KW-0029">Amino-acid transport</keyword>
<evidence type="ECO:0000256" key="9">
    <source>
        <dbReference type="RuleBase" id="RU362122"/>
    </source>
</evidence>
<dbReference type="GO" id="GO:0015190">
    <property type="term" value="F:L-leucine transmembrane transporter activity"/>
    <property type="evidence" value="ECO:0007669"/>
    <property type="project" value="TreeGrafter"/>
</dbReference>
<dbReference type="Pfam" id="PF05525">
    <property type="entry name" value="Branch_AA_trans"/>
    <property type="match status" value="1"/>
</dbReference>
<keyword evidence="7 9" id="KW-1133">Transmembrane helix</keyword>
<comment type="function">
    <text evidence="9">Component of the transport system for branched-chain amino acids.</text>
</comment>